<dbReference type="GO" id="GO:0005783">
    <property type="term" value="C:endoplasmic reticulum"/>
    <property type="evidence" value="ECO:0000318"/>
    <property type="project" value="GO_Central"/>
</dbReference>
<name>A0A9R0JQV4_SPIOL</name>
<feature type="transmembrane region" description="Helical" evidence="12">
    <location>
        <begin position="6"/>
        <end position="30"/>
    </location>
</feature>
<dbReference type="InterPro" id="IPR039010">
    <property type="entry name" value="Synaptotagmin_SMP"/>
</dbReference>
<feature type="domain" description="C2" evidence="13">
    <location>
        <begin position="241"/>
        <end position="363"/>
    </location>
</feature>
<keyword evidence="5" id="KW-0479">Metal-binding</keyword>
<dbReference type="FunFam" id="2.60.40.150:FF:000102">
    <property type="entry name" value="Synaptotagmin-2 isoform A"/>
    <property type="match status" value="1"/>
</dbReference>
<dbReference type="GeneID" id="110783717"/>
<dbReference type="PANTHER" id="PTHR10774:SF62">
    <property type="entry name" value="SYNAPTOTAGMIN-3"/>
    <property type="match status" value="1"/>
</dbReference>
<evidence type="ECO:0000313" key="15">
    <source>
        <dbReference type="Proteomes" id="UP000813463"/>
    </source>
</evidence>
<keyword evidence="4 12" id="KW-0812">Transmembrane</keyword>
<dbReference type="PANTHER" id="PTHR10774">
    <property type="entry name" value="EXTENDED SYNAPTOTAGMIN-RELATED"/>
    <property type="match status" value="1"/>
</dbReference>
<dbReference type="GO" id="GO:0008289">
    <property type="term" value="F:lipid binding"/>
    <property type="evidence" value="ECO:0007669"/>
    <property type="project" value="UniProtKB-KW"/>
</dbReference>
<evidence type="ECO:0000256" key="2">
    <source>
        <dbReference type="ARBA" id="ARBA00006996"/>
    </source>
</evidence>
<dbReference type="Pfam" id="PF00168">
    <property type="entry name" value="C2"/>
    <property type="match status" value="2"/>
</dbReference>
<evidence type="ECO:0000256" key="7">
    <source>
        <dbReference type="ARBA" id="ARBA00022837"/>
    </source>
</evidence>
<evidence type="ECO:0000259" key="13">
    <source>
        <dbReference type="PROSITE" id="PS50004"/>
    </source>
</evidence>
<organism evidence="15 16">
    <name type="scientific">Spinacia oleracea</name>
    <name type="common">Spinach</name>
    <dbReference type="NCBI Taxonomy" id="3562"/>
    <lineage>
        <taxon>Eukaryota</taxon>
        <taxon>Viridiplantae</taxon>
        <taxon>Streptophyta</taxon>
        <taxon>Embryophyta</taxon>
        <taxon>Tracheophyta</taxon>
        <taxon>Spermatophyta</taxon>
        <taxon>Magnoliopsida</taxon>
        <taxon>eudicotyledons</taxon>
        <taxon>Gunneridae</taxon>
        <taxon>Pentapetalae</taxon>
        <taxon>Caryophyllales</taxon>
        <taxon>Chenopodiaceae</taxon>
        <taxon>Chenopodioideae</taxon>
        <taxon>Anserineae</taxon>
        <taxon>Spinacia</taxon>
    </lineage>
</organism>
<dbReference type="GO" id="GO:0046872">
    <property type="term" value="F:metal ion binding"/>
    <property type="evidence" value="ECO:0007669"/>
    <property type="project" value="UniProtKB-KW"/>
</dbReference>
<dbReference type="InterPro" id="IPR031468">
    <property type="entry name" value="SMP_LBD"/>
</dbReference>
<feature type="domain" description="C2" evidence="13">
    <location>
        <begin position="407"/>
        <end position="527"/>
    </location>
</feature>
<keyword evidence="15" id="KW-1185">Reference proteome</keyword>
<protein>
    <submittedName>
        <fullName evidence="16">Synaptotagmin-3</fullName>
    </submittedName>
</protein>
<evidence type="ECO:0000256" key="4">
    <source>
        <dbReference type="ARBA" id="ARBA00022692"/>
    </source>
</evidence>
<feature type="domain" description="SMP-LTD" evidence="14">
    <location>
        <begin position="67"/>
        <end position="249"/>
    </location>
</feature>
<evidence type="ECO:0000256" key="10">
    <source>
        <dbReference type="ARBA" id="ARBA00023121"/>
    </source>
</evidence>
<dbReference type="PROSITE" id="PS51847">
    <property type="entry name" value="SMP"/>
    <property type="match status" value="1"/>
</dbReference>
<evidence type="ECO:0000256" key="9">
    <source>
        <dbReference type="ARBA" id="ARBA00023055"/>
    </source>
</evidence>
<dbReference type="CDD" id="cd00030">
    <property type="entry name" value="C2"/>
    <property type="match status" value="1"/>
</dbReference>
<evidence type="ECO:0000313" key="16">
    <source>
        <dbReference type="RefSeq" id="XP_021843760.1"/>
    </source>
</evidence>
<dbReference type="SMART" id="SM00239">
    <property type="entry name" value="C2"/>
    <property type="match status" value="2"/>
</dbReference>
<dbReference type="Gene3D" id="2.60.40.150">
    <property type="entry name" value="C2 domain"/>
    <property type="match status" value="2"/>
</dbReference>
<dbReference type="PROSITE" id="PS50004">
    <property type="entry name" value="C2"/>
    <property type="match status" value="2"/>
</dbReference>
<keyword evidence="3" id="KW-0813">Transport</keyword>
<dbReference type="InterPro" id="IPR035892">
    <property type="entry name" value="C2_domain_sf"/>
</dbReference>
<keyword evidence="11 12" id="KW-0472">Membrane</keyword>
<dbReference type="Pfam" id="PF17047">
    <property type="entry name" value="SMP_LBD"/>
    <property type="match status" value="1"/>
</dbReference>
<comment type="similarity">
    <text evidence="2">Belongs to the synaptotagmin family.</text>
</comment>
<dbReference type="AlphaFoldDB" id="A0A9R0JQV4"/>
<reference evidence="16" key="2">
    <citation type="submission" date="2025-08" db="UniProtKB">
        <authorList>
            <consortium name="RefSeq"/>
        </authorList>
    </citation>
    <scope>IDENTIFICATION</scope>
    <source>
        <tissue evidence="16">Leaf</tissue>
    </source>
</reference>
<dbReference type="GO" id="GO:0006869">
    <property type="term" value="P:lipid transport"/>
    <property type="evidence" value="ECO:0007669"/>
    <property type="project" value="UniProtKB-KW"/>
</dbReference>
<proteinExistence type="inferred from homology"/>
<dbReference type="SUPFAM" id="SSF49562">
    <property type="entry name" value="C2 domain (Calcium/lipid-binding domain, CaLB)"/>
    <property type="match status" value="2"/>
</dbReference>
<dbReference type="RefSeq" id="XP_021843760.1">
    <property type="nucleotide sequence ID" value="XM_021988068.2"/>
</dbReference>
<dbReference type="GO" id="GO:0016020">
    <property type="term" value="C:membrane"/>
    <property type="evidence" value="ECO:0007669"/>
    <property type="project" value="UniProtKB-SubCell"/>
</dbReference>
<dbReference type="Proteomes" id="UP000813463">
    <property type="component" value="Chromosome 4"/>
</dbReference>
<comment type="subcellular location">
    <subcellularLocation>
        <location evidence="1">Membrane</location>
        <topology evidence="1">Single-pass membrane protein</topology>
    </subcellularLocation>
</comment>
<keyword evidence="9" id="KW-0445">Lipid transport</keyword>
<gene>
    <name evidence="16" type="primary">LOC110783717</name>
</gene>
<keyword evidence="7" id="KW-0106">Calcium</keyword>
<keyword evidence="10" id="KW-0446">Lipid-binding</keyword>
<evidence type="ECO:0000259" key="14">
    <source>
        <dbReference type="PROSITE" id="PS51847"/>
    </source>
</evidence>
<evidence type="ECO:0000256" key="12">
    <source>
        <dbReference type="SAM" id="Phobius"/>
    </source>
</evidence>
<dbReference type="CDD" id="cd21677">
    <property type="entry name" value="SMP_SYT"/>
    <property type="match status" value="1"/>
</dbReference>
<keyword evidence="8 12" id="KW-1133">Transmembrane helix</keyword>
<dbReference type="PRINTS" id="PR00360">
    <property type="entry name" value="C2DOMAIN"/>
</dbReference>
<dbReference type="OrthoDB" id="67700at2759"/>
<dbReference type="InterPro" id="IPR045050">
    <property type="entry name" value="Synaptotagmin_plant"/>
</dbReference>
<evidence type="ECO:0000256" key="5">
    <source>
        <dbReference type="ARBA" id="ARBA00022723"/>
    </source>
</evidence>
<accession>A0A9R0JQV4</accession>
<evidence type="ECO:0000256" key="11">
    <source>
        <dbReference type="ARBA" id="ARBA00023136"/>
    </source>
</evidence>
<keyword evidence="6" id="KW-0677">Repeat</keyword>
<sequence length="546" mass="61848">MGFVGTFVGILGFGIGLPIGLVVGFFLFIYSKPKEVEEPVITPLQDFDTNTLLSVLPDIPNWVKSPDYERVDWLNKFLLDMWPYLDKAICNTIRSTATPIFADYIGKYQIKDIYFENISLGTLPPTLYGMKVYETNEKQLVLEPAIRWAGNPNIVLAVKLMSVKIRFQLLDAQVFANPRIHFKPLVPTFPCFASIVVSLMGQPHVDFGLKVLGGDIMSIPGLYRLVQETIKKQVASLYHWPQSLVIPVLDTSTAALQKPVGILHVKVIRAMKLLKMDILGTSDPYVKLRLSGLKRPAKKTSVKMKNLNPEWNEDFKLIVKDPETQVLQLQVYDWDKFGGHDKLGMQAVPLSQLTPHETKLFTLDLLKSFDIDDSPDKKPRGQLVVELTFDPFKLESDSFGTPRDELTRKQSIMDRESDHASVSNQDGVLLVSVISAKDVEGEHHTNPYVQIMFAGEKKKTKTIKKSRNPRWDEHFSFIIDEAPLHGKLCVEIFSKRRTFGFTRKESLGLVEIALADVVNNGRLNEKYNLINSRNGIIHIALEWQTV</sequence>
<evidence type="ECO:0000256" key="3">
    <source>
        <dbReference type="ARBA" id="ARBA00022448"/>
    </source>
</evidence>
<reference evidence="15" key="1">
    <citation type="journal article" date="2021" name="Nat. Commun.">
        <title>Genomic analyses provide insights into spinach domestication and the genetic basis of agronomic traits.</title>
        <authorList>
            <person name="Cai X."/>
            <person name="Sun X."/>
            <person name="Xu C."/>
            <person name="Sun H."/>
            <person name="Wang X."/>
            <person name="Ge C."/>
            <person name="Zhang Z."/>
            <person name="Wang Q."/>
            <person name="Fei Z."/>
            <person name="Jiao C."/>
            <person name="Wang Q."/>
        </authorList>
    </citation>
    <scope>NUCLEOTIDE SEQUENCE [LARGE SCALE GENOMIC DNA]</scope>
    <source>
        <strain evidence="15">cv. Varoflay</strain>
    </source>
</reference>
<evidence type="ECO:0000256" key="6">
    <source>
        <dbReference type="ARBA" id="ARBA00022737"/>
    </source>
</evidence>
<dbReference type="KEGG" id="soe:110783717"/>
<evidence type="ECO:0000256" key="1">
    <source>
        <dbReference type="ARBA" id="ARBA00004167"/>
    </source>
</evidence>
<evidence type="ECO:0000256" key="8">
    <source>
        <dbReference type="ARBA" id="ARBA00022989"/>
    </source>
</evidence>
<dbReference type="InterPro" id="IPR000008">
    <property type="entry name" value="C2_dom"/>
</dbReference>